<evidence type="ECO:0000256" key="1">
    <source>
        <dbReference type="SAM" id="MobiDB-lite"/>
    </source>
</evidence>
<gene>
    <name evidence="2" type="ORF">GUITHDRAFT_144623</name>
</gene>
<dbReference type="KEGG" id="gtt:GUITHDRAFT_144623"/>
<dbReference type="AlphaFoldDB" id="L1INV3"/>
<dbReference type="Proteomes" id="UP000011087">
    <property type="component" value="Unassembled WGS sequence"/>
</dbReference>
<evidence type="ECO:0000313" key="2">
    <source>
        <dbReference type="EMBL" id="EKX37938.1"/>
    </source>
</evidence>
<sequence length="444" mass="49570">MHTNPSTRADSLMISKETYMSYNNAFQAGLNAASAQSASAKMLEVKKEASWQLGIKYSRSASGFLYIHEVIPGTPVTRARLLRSKPQWAKWNGWESGIGNGAGGFKVVCVTSLGQDRSVRWNISNNISDQLWLDIVREATSRSRKVEIEVEQEVKVQGDKKEVWTFSLLCLADSKEQDVLTNSFRSIRSSNHEDSYTNQSLLAQNHNSVDVDPNQTLLSQNLTMKSLSSCSTLHSSTNSEPSDRLNKRRRVPQVLTYKIVSDDLLRVVSEGVDPSSLPLFVLEDKLKSLLLSRLQDDIENARKKNEEERMIAKVKSEGYHQCPPLTEFAQEQALEESQKSLERIEIAIRESYRSRMVDEESSSNEPKSPSVLTVKVIGRDDHHLPPPPVTLQSPTASLTEAVTEDMHPQEETDSVAPQSDADEAATLDDTESVHAVIADLVFVQ</sequence>
<organism evidence="2">
    <name type="scientific">Guillardia theta (strain CCMP2712)</name>
    <name type="common">Cryptophyte</name>
    <dbReference type="NCBI Taxonomy" id="905079"/>
    <lineage>
        <taxon>Eukaryota</taxon>
        <taxon>Cryptophyceae</taxon>
        <taxon>Pyrenomonadales</taxon>
        <taxon>Geminigeraceae</taxon>
        <taxon>Guillardia</taxon>
    </lineage>
</organism>
<reference evidence="4" key="2">
    <citation type="submission" date="2012-11" db="EMBL/GenBank/DDBJ databases">
        <authorList>
            <person name="Kuo A."/>
            <person name="Curtis B.A."/>
            <person name="Tanifuji G."/>
            <person name="Burki F."/>
            <person name="Gruber A."/>
            <person name="Irimia M."/>
            <person name="Maruyama S."/>
            <person name="Arias M.C."/>
            <person name="Ball S.G."/>
            <person name="Gile G.H."/>
            <person name="Hirakawa Y."/>
            <person name="Hopkins J.F."/>
            <person name="Rensing S.A."/>
            <person name="Schmutz J."/>
            <person name="Symeonidi A."/>
            <person name="Elias M."/>
            <person name="Eveleigh R.J."/>
            <person name="Herman E.K."/>
            <person name="Klute M.J."/>
            <person name="Nakayama T."/>
            <person name="Obornik M."/>
            <person name="Reyes-Prieto A."/>
            <person name="Armbrust E.V."/>
            <person name="Aves S.J."/>
            <person name="Beiko R.G."/>
            <person name="Coutinho P."/>
            <person name="Dacks J.B."/>
            <person name="Durnford D.G."/>
            <person name="Fast N.M."/>
            <person name="Green B.R."/>
            <person name="Grisdale C."/>
            <person name="Hempe F."/>
            <person name="Henrissat B."/>
            <person name="Hoppner M.P."/>
            <person name="Ishida K.-I."/>
            <person name="Kim E."/>
            <person name="Koreny L."/>
            <person name="Kroth P.G."/>
            <person name="Liu Y."/>
            <person name="Malik S.-B."/>
            <person name="Maier U.G."/>
            <person name="McRose D."/>
            <person name="Mock T."/>
            <person name="Neilson J.A."/>
            <person name="Onodera N.T."/>
            <person name="Poole A.M."/>
            <person name="Pritham E.J."/>
            <person name="Richards T.A."/>
            <person name="Rocap G."/>
            <person name="Roy S.W."/>
            <person name="Sarai C."/>
            <person name="Schaack S."/>
            <person name="Shirato S."/>
            <person name="Slamovits C.H."/>
            <person name="Spencer D.F."/>
            <person name="Suzuki S."/>
            <person name="Worden A.Z."/>
            <person name="Zauner S."/>
            <person name="Barry K."/>
            <person name="Bell C."/>
            <person name="Bharti A.K."/>
            <person name="Crow J.A."/>
            <person name="Grimwood J."/>
            <person name="Kramer R."/>
            <person name="Lindquist E."/>
            <person name="Lucas S."/>
            <person name="Salamov A."/>
            <person name="McFadden G.I."/>
            <person name="Lane C.E."/>
            <person name="Keeling P.J."/>
            <person name="Gray M.W."/>
            <person name="Grigoriev I.V."/>
            <person name="Archibald J.M."/>
        </authorList>
    </citation>
    <scope>NUCLEOTIDE SEQUENCE</scope>
    <source>
        <strain evidence="4">CCMP2712</strain>
    </source>
</reference>
<dbReference type="EnsemblProtists" id="EKX37938">
    <property type="protein sequence ID" value="EKX37938"/>
    <property type="gene ID" value="GUITHDRAFT_144623"/>
</dbReference>
<reference evidence="3" key="3">
    <citation type="submission" date="2016-03" db="UniProtKB">
        <authorList>
            <consortium name="EnsemblProtists"/>
        </authorList>
    </citation>
    <scope>IDENTIFICATION</scope>
</reference>
<dbReference type="PaxDb" id="55529-EKX37938"/>
<feature type="region of interest" description="Disordered" evidence="1">
    <location>
        <begin position="379"/>
        <end position="430"/>
    </location>
</feature>
<feature type="compositionally biased region" description="Polar residues" evidence="1">
    <location>
        <begin position="390"/>
        <end position="400"/>
    </location>
</feature>
<dbReference type="EMBL" id="JH993053">
    <property type="protein sequence ID" value="EKX37938.1"/>
    <property type="molecule type" value="Genomic_DNA"/>
</dbReference>
<keyword evidence="4" id="KW-1185">Reference proteome</keyword>
<dbReference type="HOGENOM" id="CLU_617454_0_0_1"/>
<dbReference type="RefSeq" id="XP_005824918.1">
    <property type="nucleotide sequence ID" value="XM_005824861.1"/>
</dbReference>
<proteinExistence type="predicted"/>
<reference evidence="2 4" key="1">
    <citation type="journal article" date="2012" name="Nature">
        <title>Algal genomes reveal evolutionary mosaicism and the fate of nucleomorphs.</title>
        <authorList>
            <consortium name="DOE Joint Genome Institute"/>
            <person name="Curtis B.A."/>
            <person name="Tanifuji G."/>
            <person name="Burki F."/>
            <person name="Gruber A."/>
            <person name="Irimia M."/>
            <person name="Maruyama S."/>
            <person name="Arias M.C."/>
            <person name="Ball S.G."/>
            <person name="Gile G.H."/>
            <person name="Hirakawa Y."/>
            <person name="Hopkins J.F."/>
            <person name="Kuo A."/>
            <person name="Rensing S.A."/>
            <person name="Schmutz J."/>
            <person name="Symeonidi A."/>
            <person name="Elias M."/>
            <person name="Eveleigh R.J."/>
            <person name="Herman E.K."/>
            <person name="Klute M.J."/>
            <person name="Nakayama T."/>
            <person name="Obornik M."/>
            <person name="Reyes-Prieto A."/>
            <person name="Armbrust E.V."/>
            <person name="Aves S.J."/>
            <person name="Beiko R.G."/>
            <person name="Coutinho P."/>
            <person name="Dacks J.B."/>
            <person name="Durnford D.G."/>
            <person name="Fast N.M."/>
            <person name="Green B.R."/>
            <person name="Grisdale C.J."/>
            <person name="Hempel F."/>
            <person name="Henrissat B."/>
            <person name="Hoppner M.P."/>
            <person name="Ishida K."/>
            <person name="Kim E."/>
            <person name="Koreny L."/>
            <person name="Kroth P.G."/>
            <person name="Liu Y."/>
            <person name="Malik S.B."/>
            <person name="Maier U.G."/>
            <person name="McRose D."/>
            <person name="Mock T."/>
            <person name="Neilson J.A."/>
            <person name="Onodera N.T."/>
            <person name="Poole A.M."/>
            <person name="Pritham E.J."/>
            <person name="Richards T.A."/>
            <person name="Rocap G."/>
            <person name="Roy S.W."/>
            <person name="Sarai C."/>
            <person name="Schaack S."/>
            <person name="Shirato S."/>
            <person name="Slamovits C.H."/>
            <person name="Spencer D.F."/>
            <person name="Suzuki S."/>
            <person name="Worden A.Z."/>
            <person name="Zauner S."/>
            <person name="Barry K."/>
            <person name="Bell C."/>
            <person name="Bharti A.K."/>
            <person name="Crow J.A."/>
            <person name="Grimwood J."/>
            <person name="Kramer R."/>
            <person name="Lindquist E."/>
            <person name="Lucas S."/>
            <person name="Salamov A."/>
            <person name="McFadden G.I."/>
            <person name="Lane C.E."/>
            <person name="Keeling P.J."/>
            <person name="Gray M.W."/>
            <person name="Grigoriev I.V."/>
            <person name="Archibald J.M."/>
        </authorList>
    </citation>
    <scope>NUCLEOTIDE SEQUENCE</scope>
    <source>
        <strain evidence="2 4">CCMP2712</strain>
    </source>
</reference>
<name>L1INV3_GUITC</name>
<dbReference type="GeneID" id="17294726"/>
<feature type="compositionally biased region" description="Acidic residues" evidence="1">
    <location>
        <begin position="420"/>
        <end position="430"/>
    </location>
</feature>
<evidence type="ECO:0000313" key="4">
    <source>
        <dbReference type="Proteomes" id="UP000011087"/>
    </source>
</evidence>
<evidence type="ECO:0000313" key="3">
    <source>
        <dbReference type="EnsemblProtists" id="EKX37938"/>
    </source>
</evidence>
<accession>L1INV3</accession>
<protein>
    <submittedName>
        <fullName evidence="2 3">Uncharacterized protein</fullName>
    </submittedName>
</protein>